<dbReference type="Pfam" id="PF00076">
    <property type="entry name" value="RRM_1"/>
    <property type="match status" value="1"/>
</dbReference>
<keyword evidence="3" id="KW-0539">Nucleus</keyword>
<evidence type="ECO:0000256" key="4">
    <source>
        <dbReference type="PROSITE-ProRule" id="PRU00176"/>
    </source>
</evidence>
<proteinExistence type="predicted"/>
<dbReference type="SUPFAM" id="SSF54928">
    <property type="entry name" value="RNA-binding domain, RBD"/>
    <property type="match status" value="1"/>
</dbReference>
<accession>A0ABR2US68</accession>
<dbReference type="SMART" id="SM00360">
    <property type="entry name" value="RRM"/>
    <property type="match status" value="1"/>
</dbReference>
<protein>
    <submittedName>
        <fullName evidence="7">RRM domain-containing protein</fullName>
    </submittedName>
</protein>
<evidence type="ECO:0000256" key="2">
    <source>
        <dbReference type="ARBA" id="ARBA00022884"/>
    </source>
</evidence>
<name>A0ABR2US68_9PEZI</name>
<evidence type="ECO:0000256" key="5">
    <source>
        <dbReference type="SAM" id="MobiDB-lite"/>
    </source>
</evidence>
<dbReference type="InterPro" id="IPR012677">
    <property type="entry name" value="Nucleotide-bd_a/b_plait_sf"/>
</dbReference>
<comment type="caution">
    <text evidence="7">The sequence shown here is derived from an EMBL/GenBank/DDBJ whole genome shotgun (WGS) entry which is preliminary data.</text>
</comment>
<dbReference type="Gene3D" id="3.30.70.330">
    <property type="match status" value="1"/>
</dbReference>
<dbReference type="InterPro" id="IPR000504">
    <property type="entry name" value="RRM_dom"/>
</dbReference>
<feature type="compositionally biased region" description="Acidic residues" evidence="5">
    <location>
        <begin position="74"/>
        <end position="87"/>
    </location>
</feature>
<feature type="region of interest" description="Disordered" evidence="5">
    <location>
        <begin position="300"/>
        <end position="368"/>
    </location>
</feature>
<dbReference type="Proteomes" id="UP001408356">
    <property type="component" value="Unassembled WGS sequence"/>
</dbReference>
<feature type="compositionally biased region" description="Basic and acidic residues" evidence="5">
    <location>
        <begin position="20"/>
        <end position="33"/>
    </location>
</feature>
<feature type="compositionally biased region" description="Acidic residues" evidence="5">
    <location>
        <begin position="320"/>
        <end position="333"/>
    </location>
</feature>
<feature type="compositionally biased region" description="Low complexity" evidence="5">
    <location>
        <begin position="308"/>
        <end position="319"/>
    </location>
</feature>
<keyword evidence="8" id="KW-1185">Reference proteome</keyword>
<gene>
    <name evidence="7" type="ORF">SUNI508_08654</name>
</gene>
<dbReference type="InterPro" id="IPR035979">
    <property type="entry name" value="RBD_domain_sf"/>
</dbReference>
<feature type="compositionally biased region" description="Basic residues" evidence="5">
    <location>
        <begin position="353"/>
        <end position="368"/>
    </location>
</feature>
<dbReference type="PANTHER" id="PTHR46754">
    <property type="entry name" value="MKI67 FHA DOMAIN-INTERACTING NUCLEOLAR PHOSPHOPROTEIN"/>
    <property type="match status" value="1"/>
</dbReference>
<feature type="domain" description="RRM" evidence="6">
    <location>
        <begin position="142"/>
        <end position="220"/>
    </location>
</feature>
<evidence type="ECO:0000313" key="8">
    <source>
        <dbReference type="Proteomes" id="UP001408356"/>
    </source>
</evidence>
<dbReference type="EMBL" id="JARVKF010000397">
    <property type="protein sequence ID" value="KAK9417503.1"/>
    <property type="molecule type" value="Genomic_DNA"/>
</dbReference>
<feature type="region of interest" description="Disordered" evidence="5">
    <location>
        <begin position="1"/>
        <end position="102"/>
    </location>
</feature>
<reference evidence="7 8" key="1">
    <citation type="journal article" date="2024" name="J. Plant Pathol.">
        <title>Sequence and assembly of the genome of Seiridium unicorne, isolate CBS 538.82, causal agent of cypress canker disease.</title>
        <authorList>
            <person name="Scali E."/>
            <person name="Rocca G.D."/>
            <person name="Danti R."/>
            <person name="Garbelotto M."/>
            <person name="Barberini S."/>
            <person name="Baroncelli R."/>
            <person name="Emiliani G."/>
        </authorList>
    </citation>
    <scope>NUCLEOTIDE SEQUENCE [LARGE SCALE GENOMIC DNA]</scope>
    <source>
        <strain evidence="7 8">BM-138-508</strain>
    </source>
</reference>
<comment type="subcellular location">
    <subcellularLocation>
        <location evidence="1">Nucleus</location>
        <location evidence="1">Nucleolus</location>
    </subcellularLocation>
</comment>
<dbReference type="CDD" id="cd12307">
    <property type="entry name" value="RRM_NIFK_like"/>
    <property type="match status" value="1"/>
</dbReference>
<evidence type="ECO:0000256" key="3">
    <source>
        <dbReference type="ARBA" id="ARBA00023242"/>
    </source>
</evidence>
<organism evidence="7 8">
    <name type="scientific">Seiridium unicorne</name>
    <dbReference type="NCBI Taxonomy" id="138068"/>
    <lineage>
        <taxon>Eukaryota</taxon>
        <taxon>Fungi</taxon>
        <taxon>Dikarya</taxon>
        <taxon>Ascomycota</taxon>
        <taxon>Pezizomycotina</taxon>
        <taxon>Sordariomycetes</taxon>
        <taxon>Xylariomycetidae</taxon>
        <taxon>Amphisphaeriales</taxon>
        <taxon>Sporocadaceae</taxon>
        <taxon>Seiridium</taxon>
    </lineage>
</organism>
<keyword evidence="2 4" id="KW-0694">RNA-binding</keyword>
<sequence>MVAELRTRRASAGSQKTATKSKDATPVKRKATEEASPVVTKKTKPLKADGAAKKPAKPSKSATKSERPAAPVAAEEEDQISDDDQDNDQALALAGVSDSEDDAEIDADVAFKEGQEVGKAPVGEKAAGKASKASKSGKEEKAVVYVGRIPHGFYERQMHEYFGQFGDITRLRLSRNKKTGQSKHFAFIEFAEESTAEYVVKSMNNYLLFGHLLKCRMVPNSQVHSDLFKGAGKRYKAIPSNKLEANKLRKPLSEDKWAAKVSKENEKRAEKAKKLEALGYEFEAPELKVAVAPAAEALEAGQEEAPKAIEPAPVAAEPEVAADDEIGDGIESLDGDRVTKKPVKASKQNGAKGGKKAKKPVKAKKVKA</sequence>
<evidence type="ECO:0000256" key="1">
    <source>
        <dbReference type="ARBA" id="ARBA00004604"/>
    </source>
</evidence>
<dbReference type="PROSITE" id="PS50102">
    <property type="entry name" value="RRM"/>
    <property type="match status" value="1"/>
</dbReference>
<evidence type="ECO:0000259" key="6">
    <source>
        <dbReference type="PROSITE" id="PS50102"/>
    </source>
</evidence>
<evidence type="ECO:0000313" key="7">
    <source>
        <dbReference type="EMBL" id="KAK9417503.1"/>
    </source>
</evidence>
<feature type="compositionally biased region" description="Low complexity" evidence="5">
    <location>
        <begin position="58"/>
        <end position="73"/>
    </location>
</feature>